<feature type="domain" description="Ribosomal RNA large subunit methyltransferase K/L-like methyltransferase" evidence="1">
    <location>
        <begin position="150"/>
        <end position="250"/>
    </location>
</feature>
<keyword evidence="2" id="KW-0489">Methyltransferase</keyword>
<dbReference type="RefSeq" id="WP_114641722.1">
    <property type="nucleotide sequence ID" value="NZ_JAACIO010000007.1"/>
</dbReference>
<keyword evidence="3" id="KW-1185">Reference proteome</keyword>
<dbReference type="SUPFAM" id="SSF53335">
    <property type="entry name" value="S-adenosyl-L-methionine-dependent methyltransferases"/>
    <property type="match status" value="1"/>
</dbReference>
<dbReference type="GO" id="GO:0032259">
    <property type="term" value="P:methylation"/>
    <property type="evidence" value="ECO:0007669"/>
    <property type="project" value="UniProtKB-KW"/>
</dbReference>
<dbReference type="Proteomes" id="UP000263486">
    <property type="component" value="Unassembled WGS sequence"/>
</dbReference>
<dbReference type="InterPro" id="IPR029063">
    <property type="entry name" value="SAM-dependent_MTases_sf"/>
</dbReference>
<proteinExistence type="predicted"/>
<organism evidence="2 3">
    <name type="scientific">Psychrilyobacter piezotolerans</name>
    <dbReference type="NCBI Taxonomy" id="2293438"/>
    <lineage>
        <taxon>Bacteria</taxon>
        <taxon>Fusobacteriati</taxon>
        <taxon>Fusobacteriota</taxon>
        <taxon>Fusobacteriia</taxon>
        <taxon>Fusobacteriales</taxon>
        <taxon>Fusobacteriaceae</taxon>
        <taxon>Psychrilyobacter</taxon>
    </lineage>
</organism>
<dbReference type="Gene3D" id="3.40.50.150">
    <property type="entry name" value="Vaccinia Virus protein VP39"/>
    <property type="match status" value="1"/>
</dbReference>
<gene>
    <name evidence="2" type="ORF">DYH56_04785</name>
</gene>
<dbReference type="EMBL" id="QUAJ01000006">
    <property type="protein sequence ID" value="REI42038.1"/>
    <property type="molecule type" value="Genomic_DNA"/>
</dbReference>
<evidence type="ECO:0000313" key="2">
    <source>
        <dbReference type="EMBL" id="REI42038.1"/>
    </source>
</evidence>
<evidence type="ECO:0000313" key="3">
    <source>
        <dbReference type="Proteomes" id="UP000263486"/>
    </source>
</evidence>
<dbReference type="CDD" id="cd02440">
    <property type="entry name" value="AdoMet_MTases"/>
    <property type="match status" value="1"/>
</dbReference>
<name>A0ABX9KIU6_9FUSO</name>
<dbReference type="InterPro" id="IPR000241">
    <property type="entry name" value="RlmKL-like_Mtase"/>
</dbReference>
<protein>
    <submittedName>
        <fullName evidence="2">SAM-dependent methyltransferase</fullName>
    </submittedName>
</protein>
<dbReference type="GO" id="GO:0008168">
    <property type="term" value="F:methyltransferase activity"/>
    <property type="evidence" value="ECO:0007669"/>
    <property type="project" value="UniProtKB-KW"/>
</dbReference>
<dbReference type="Pfam" id="PF01170">
    <property type="entry name" value="UPF0020"/>
    <property type="match status" value="1"/>
</dbReference>
<evidence type="ECO:0000259" key="1">
    <source>
        <dbReference type="Pfam" id="PF01170"/>
    </source>
</evidence>
<accession>A0ABX9KIU6</accession>
<reference evidence="2 3" key="1">
    <citation type="submission" date="2018-08" db="EMBL/GenBank/DDBJ databases">
        <title>Draft genome sequence of Psychrilyobacter sp. strain SD5 isolated from Black Sea water.</title>
        <authorList>
            <person name="Yadav S."/>
            <person name="Villanueva L."/>
            <person name="Damste J.S.S."/>
        </authorList>
    </citation>
    <scope>NUCLEOTIDE SEQUENCE [LARGE SCALE GENOMIC DNA]</scope>
    <source>
        <strain evidence="2 3">SD5</strain>
    </source>
</reference>
<keyword evidence="2" id="KW-0808">Transferase</keyword>
<sequence>MKESKKFIYIINYPTFEEELCMLEMRSIFNTEPKDKILISDINFNPSNSTFIKSRLEVFHEEENFQDILKKLEKNIITLDDFRLEFIKALKADVPFSERFGYLSKIGDKIMGVPDIKAPKLVLALGKHKGRWVFGLHEKNDNLWSTHEKKPCSYSNSLSVRVAKTVVNIAANGDKNLRIIDPCCGVGTTIVEGLSMGYEIWGTEISEKNTNNAKRNLGFFNLEPRVTHQDMHTIKENYDSSIVDIPYGLFSHITKEQQQDIIDTARRISKKMILITFEDLDHMVEKSGFKIIDRCAVTKGSFKRYILVCE</sequence>
<comment type="caution">
    <text evidence="2">The sequence shown here is derived from an EMBL/GenBank/DDBJ whole genome shotgun (WGS) entry which is preliminary data.</text>
</comment>